<keyword evidence="6" id="KW-1185">Reference proteome</keyword>
<dbReference type="InterPro" id="IPR036291">
    <property type="entry name" value="NAD(P)-bd_dom_sf"/>
</dbReference>
<dbReference type="PANTHER" id="PTHR44169">
    <property type="entry name" value="NADPH-DEPENDENT 1-ACYLDIHYDROXYACETONE PHOSPHATE REDUCTASE"/>
    <property type="match status" value="1"/>
</dbReference>
<dbReference type="SUPFAM" id="SSF51735">
    <property type="entry name" value="NAD(P)-binding Rossmann-fold domains"/>
    <property type="match status" value="1"/>
</dbReference>
<dbReference type="AlphaFoldDB" id="A0AAJ1REB8"/>
<accession>A0AAJ1REB8</accession>
<reference evidence="5" key="3">
    <citation type="submission" date="2020-01" db="EMBL/GenBank/DDBJ databases">
        <authorList>
            <person name="Cousin F.J."/>
            <person name="Le Guellec R."/>
            <person name="Cretenet M."/>
        </authorList>
    </citation>
    <scope>NUCLEOTIDE SEQUENCE</scope>
    <source>
        <strain evidence="5">UCMA 15228</strain>
    </source>
</reference>
<evidence type="ECO:0000313" key="7">
    <source>
        <dbReference type="Proteomes" id="UP001167919"/>
    </source>
</evidence>
<keyword evidence="2" id="KW-0560">Oxidoreductase</keyword>
<dbReference type="Pfam" id="PF00106">
    <property type="entry name" value="adh_short"/>
    <property type="match status" value="1"/>
</dbReference>
<dbReference type="GO" id="GO:0016491">
    <property type="term" value="F:oxidoreductase activity"/>
    <property type="evidence" value="ECO:0007669"/>
    <property type="project" value="UniProtKB-KW"/>
</dbReference>
<reference evidence="5 6" key="1">
    <citation type="journal article" date="2019" name="Syst. Appl. Microbiol.">
        <title>Oenococcus sicerae sp. nov., isolated from French cider.</title>
        <authorList>
            <person name="Cousin F.J."/>
            <person name="Le Guellec R."/>
            <person name="Chagnot C."/>
            <person name="Goux D."/>
            <person name="Dalmasso M."/>
            <person name="Laplace J.M."/>
            <person name="Cretenet M."/>
        </authorList>
    </citation>
    <scope>NUCLEOTIDE SEQUENCE [LARGE SCALE GENOMIC DNA]</scope>
    <source>
        <strain evidence="5 6">UCMA 15228</strain>
    </source>
</reference>
<organism evidence="4 7">
    <name type="scientific">Oenococcus sicerae</name>
    <dbReference type="NCBI Taxonomy" id="2203724"/>
    <lineage>
        <taxon>Bacteria</taxon>
        <taxon>Bacillati</taxon>
        <taxon>Bacillota</taxon>
        <taxon>Bacilli</taxon>
        <taxon>Lactobacillales</taxon>
        <taxon>Lactobacillaceae</taxon>
        <taxon>Oenococcus</taxon>
    </lineage>
</organism>
<dbReference type="InterPro" id="IPR002347">
    <property type="entry name" value="SDR_fam"/>
</dbReference>
<evidence type="ECO:0000313" key="4">
    <source>
        <dbReference type="EMBL" id="MDN6900341.1"/>
    </source>
</evidence>
<evidence type="ECO:0000256" key="3">
    <source>
        <dbReference type="RuleBase" id="RU000363"/>
    </source>
</evidence>
<name>A0AAJ1REB8_9LACO</name>
<dbReference type="RefSeq" id="WP_128686390.1">
    <property type="nucleotide sequence ID" value="NZ_CP029684.2"/>
</dbReference>
<dbReference type="PANTHER" id="PTHR44169:SF6">
    <property type="entry name" value="NADPH-DEPENDENT 1-ACYLDIHYDROXYACETONE PHOSPHATE REDUCTASE"/>
    <property type="match status" value="1"/>
</dbReference>
<dbReference type="EMBL" id="CP029684">
    <property type="protein sequence ID" value="QAS69916.1"/>
    <property type="molecule type" value="Genomic_DNA"/>
</dbReference>
<protein>
    <submittedName>
        <fullName evidence="4">SDR family NAD(P)-dependent oxidoreductase</fullName>
    </submittedName>
</protein>
<dbReference type="PRINTS" id="PR00081">
    <property type="entry name" value="GDHRDH"/>
</dbReference>
<dbReference type="PRINTS" id="PR00080">
    <property type="entry name" value="SDRFAMILY"/>
</dbReference>
<dbReference type="CDD" id="cd05374">
    <property type="entry name" value="17beta-HSD-like_SDR_c"/>
    <property type="match status" value="1"/>
</dbReference>
<comment type="similarity">
    <text evidence="1 3">Belongs to the short-chain dehydrogenases/reductases (SDR) family.</text>
</comment>
<dbReference type="Gene3D" id="3.40.50.720">
    <property type="entry name" value="NAD(P)-binding Rossmann-like Domain"/>
    <property type="match status" value="1"/>
</dbReference>
<dbReference type="Proteomes" id="UP001167919">
    <property type="component" value="Unassembled WGS sequence"/>
</dbReference>
<evidence type="ECO:0000313" key="6">
    <source>
        <dbReference type="Proteomes" id="UP000286907"/>
    </source>
</evidence>
<dbReference type="Proteomes" id="UP000286907">
    <property type="component" value="Chromosome"/>
</dbReference>
<evidence type="ECO:0000256" key="1">
    <source>
        <dbReference type="ARBA" id="ARBA00006484"/>
    </source>
</evidence>
<dbReference type="EMBL" id="SDWY01000002">
    <property type="protein sequence ID" value="MDN6900341.1"/>
    <property type="molecule type" value="Genomic_DNA"/>
</dbReference>
<reference evidence="4" key="2">
    <citation type="submission" date="2019-01" db="EMBL/GenBank/DDBJ databases">
        <title>Oenococcus sicerae UCMA17102.</title>
        <authorList>
            <person name="Cousin F.J."/>
            <person name="Le Guellec R."/>
            <person name="Cretenet M."/>
        </authorList>
    </citation>
    <scope>NUCLEOTIDE SEQUENCE</scope>
    <source>
        <strain evidence="4">UCMA17102</strain>
    </source>
</reference>
<sequence>MNKKIALITGASSGIGYETAELLSRSGYIVYAVARHVDKMSDLTKLGIVTLHLDVTNELTIQPLVDKIIQENGHLDVLINNAGYGSYGAVEDVPIAEAQAQLDVNLFGMARMIKAVLPQMRKQKSGRIVNISSMAGRIWTPLGAWYHAAKFAVEGFSDALRLETADFGIKVIIIEPGAVKSNWSQIATKKMLENSSDGPYSQLAEQAAANFKRTYDADINKHLSRASLISKTILKSLTSRNPKTRYLVGYGAKMSVFMAAVLSDKHFDQVSRKFM</sequence>
<proteinExistence type="inferred from homology"/>
<evidence type="ECO:0000256" key="2">
    <source>
        <dbReference type="ARBA" id="ARBA00023002"/>
    </source>
</evidence>
<gene>
    <name evidence="5" type="ORF">DLJ48_04945</name>
    <name evidence="4" type="ORF">EVC35_04880</name>
</gene>
<evidence type="ECO:0000313" key="5">
    <source>
        <dbReference type="EMBL" id="QAS69916.1"/>
    </source>
</evidence>
<dbReference type="NCBIfam" id="NF004826">
    <property type="entry name" value="PRK06182.1"/>
    <property type="match status" value="1"/>
</dbReference>